<dbReference type="InterPro" id="IPR020556">
    <property type="entry name" value="Amidase_CS"/>
</dbReference>
<evidence type="ECO:0000313" key="5">
    <source>
        <dbReference type="Proteomes" id="UP000617041"/>
    </source>
</evidence>
<dbReference type="Pfam" id="PF01425">
    <property type="entry name" value="Amidase"/>
    <property type="match status" value="1"/>
</dbReference>
<comment type="caution">
    <text evidence="4">The sequence shown here is derived from an EMBL/GenBank/DDBJ whole genome shotgun (WGS) entry which is preliminary data.</text>
</comment>
<feature type="compositionally biased region" description="Polar residues" evidence="2">
    <location>
        <begin position="140"/>
        <end position="150"/>
    </location>
</feature>
<keyword evidence="5" id="KW-1185">Reference proteome</keyword>
<evidence type="ECO:0000259" key="3">
    <source>
        <dbReference type="Pfam" id="PF01425"/>
    </source>
</evidence>
<dbReference type="EC" id="3.5.1.4" evidence="4"/>
<sequence length="468" mass="49932">MAPQPTDLADAPAHLLSRLYWSGEASPVDATRAALARIDRLNPEYKAFVRVDHEGALAAARASEARWRGKAPLDALDGVPVSIKDLILTKGLPTLRGSFTVDENQPWDVDAPVTARLREAGCVILGKTATPEFGCKGETNSARTGITRNPWNRDRTPGGSSGGAAAAVALGMGPIAVGTDGAGSVRIPAAFCGNFGLKPSFGRVPAYPLSPFGTVAHLGPHTMDVRDAAMAMNLMKRPDARDWTSLPPDILDYTATLTEGFSGLRVAFSPRLGYAKVDAEVADAVQAAARSVEAAGAIVEEVDPGIEDPLEITTGLWFVGAWTVWNTLTPAQQERTDPDFRAEALLGSQLSALHVQQLHLRRGALGSHMRQFMQRYDLLLTPSTAIPAFAIREPGSVPMTPEAMLGWTPFSYPFNLTQQPACTVPCGLTRDGLPIGVQFVGPMFRDELVLRAAAAYEAIRPIPRPAVA</sequence>
<dbReference type="Proteomes" id="UP000617041">
    <property type="component" value="Unassembled WGS sequence"/>
</dbReference>
<name>A0A934UT10_9BURK</name>
<dbReference type="GO" id="GO:0004040">
    <property type="term" value="F:amidase activity"/>
    <property type="evidence" value="ECO:0007669"/>
    <property type="project" value="UniProtKB-EC"/>
</dbReference>
<organism evidence="4 5">
    <name type="scientific">Ramlibacter algicola</name>
    <dbReference type="NCBI Taxonomy" id="2795217"/>
    <lineage>
        <taxon>Bacteria</taxon>
        <taxon>Pseudomonadati</taxon>
        <taxon>Pseudomonadota</taxon>
        <taxon>Betaproteobacteria</taxon>
        <taxon>Burkholderiales</taxon>
        <taxon>Comamonadaceae</taxon>
        <taxon>Ramlibacter</taxon>
    </lineage>
</organism>
<dbReference type="PROSITE" id="PS00571">
    <property type="entry name" value="AMIDASES"/>
    <property type="match status" value="1"/>
</dbReference>
<dbReference type="EMBL" id="JAEDAO010000001">
    <property type="protein sequence ID" value="MBK0394825.1"/>
    <property type="molecule type" value="Genomic_DNA"/>
</dbReference>
<comment type="similarity">
    <text evidence="1">Belongs to the amidase family.</text>
</comment>
<dbReference type="PANTHER" id="PTHR11895:SF7">
    <property type="entry name" value="GLUTAMYL-TRNA(GLN) AMIDOTRANSFERASE SUBUNIT A, MITOCHONDRIAL"/>
    <property type="match status" value="1"/>
</dbReference>
<dbReference type="InterPro" id="IPR000120">
    <property type="entry name" value="Amidase"/>
</dbReference>
<dbReference type="SUPFAM" id="SSF75304">
    <property type="entry name" value="Amidase signature (AS) enzymes"/>
    <property type="match status" value="1"/>
</dbReference>
<feature type="domain" description="Amidase" evidence="3">
    <location>
        <begin position="29"/>
        <end position="450"/>
    </location>
</feature>
<reference evidence="4" key="1">
    <citation type="submission" date="2020-12" db="EMBL/GenBank/DDBJ databases">
        <title>Ramlibacter sp. nov., isolated from a freshwater alga, Cryptomonas.</title>
        <authorList>
            <person name="Kim H.M."/>
            <person name="Jeon C.O."/>
        </authorList>
    </citation>
    <scope>NUCLEOTIDE SEQUENCE</scope>
    <source>
        <strain evidence="4">CrO1</strain>
    </source>
</reference>
<dbReference type="NCBIfam" id="NF004815">
    <property type="entry name" value="PRK06169.1"/>
    <property type="match status" value="1"/>
</dbReference>
<feature type="region of interest" description="Disordered" evidence="2">
    <location>
        <begin position="140"/>
        <end position="160"/>
    </location>
</feature>
<dbReference type="InterPro" id="IPR036928">
    <property type="entry name" value="AS_sf"/>
</dbReference>
<keyword evidence="4" id="KW-0378">Hydrolase</keyword>
<dbReference type="AlphaFoldDB" id="A0A934UT10"/>
<accession>A0A934UT10</accession>
<evidence type="ECO:0000313" key="4">
    <source>
        <dbReference type="EMBL" id="MBK0394825.1"/>
    </source>
</evidence>
<evidence type="ECO:0000256" key="1">
    <source>
        <dbReference type="ARBA" id="ARBA00009199"/>
    </source>
</evidence>
<dbReference type="PANTHER" id="PTHR11895">
    <property type="entry name" value="TRANSAMIDASE"/>
    <property type="match status" value="1"/>
</dbReference>
<protein>
    <submittedName>
        <fullName evidence="4">Amidase</fullName>
        <ecNumber evidence="4">3.5.1.4</ecNumber>
    </submittedName>
</protein>
<evidence type="ECO:0000256" key="2">
    <source>
        <dbReference type="SAM" id="MobiDB-lite"/>
    </source>
</evidence>
<gene>
    <name evidence="4" type="ORF">I8E28_19630</name>
</gene>
<dbReference type="Gene3D" id="3.90.1300.10">
    <property type="entry name" value="Amidase signature (AS) domain"/>
    <property type="match status" value="1"/>
</dbReference>
<proteinExistence type="inferred from homology"/>
<dbReference type="RefSeq" id="WP_200789909.1">
    <property type="nucleotide sequence ID" value="NZ_JAEDAO010000001.1"/>
</dbReference>
<dbReference type="InterPro" id="IPR023631">
    <property type="entry name" value="Amidase_dom"/>
</dbReference>